<sequence>MHNKETDFEGKINSLKRSDFKPLLNLIPKIQATSWFGKLKGGTKNKDGSICMPYYEENEV</sequence>
<organism evidence="1">
    <name type="scientific">marine sediment metagenome</name>
    <dbReference type="NCBI Taxonomy" id="412755"/>
    <lineage>
        <taxon>unclassified sequences</taxon>
        <taxon>metagenomes</taxon>
        <taxon>ecological metagenomes</taxon>
    </lineage>
</organism>
<accession>X1ELW1</accession>
<name>X1ELW1_9ZZZZ</name>
<dbReference type="Pfam" id="PF20118">
    <property type="entry name" value="DUF6508"/>
    <property type="match status" value="1"/>
</dbReference>
<proteinExistence type="predicted"/>
<dbReference type="AlphaFoldDB" id="X1ELW1"/>
<dbReference type="InterPro" id="IPR045425">
    <property type="entry name" value="DUF6508"/>
</dbReference>
<protein>
    <submittedName>
        <fullName evidence="1">Uncharacterized protein</fullName>
    </submittedName>
</protein>
<comment type="caution">
    <text evidence="1">The sequence shown here is derived from an EMBL/GenBank/DDBJ whole genome shotgun (WGS) entry which is preliminary data.</text>
</comment>
<gene>
    <name evidence="1" type="ORF">S01H4_55346</name>
</gene>
<evidence type="ECO:0000313" key="1">
    <source>
        <dbReference type="EMBL" id="GAH18104.1"/>
    </source>
</evidence>
<feature type="non-terminal residue" evidence="1">
    <location>
        <position position="60"/>
    </location>
</feature>
<dbReference type="EMBL" id="BART01031933">
    <property type="protein sequence ID" value="GAH18104.1"/>
    <property type="molecule type" value="Genomic_DNA"/>
</dbReference>
<reference evidence="1" key="1">
    <citation type="journal article" date="2014" name="Front. Microbiol.">
        <title>High frequency of phylogenetically diverse reductive dehalogenase-homologous genes in deep subseafloor sedimentary metagenomes.</title>
        <authorList>
            <person name="Kawai M."/>
            <person name="Futagami T."/>
            <person name="Toyoda A."/>
            <person name="Takaki Y."/>
            <person name="Nishi S."/>
            <person name="Hori S."/>
            <person name="Arai W."/>
            <person name="Tsubouchi T."/>
            <person name="Morono Y."/>
            <person name="Uchiyama I."/>
            <person name="Ito T."/>
            <person name="Fujiyama A."/>
            <person name="Inagaki F."/>
            <person name="Takami H."/>
        </authorList>
    </citation>
    <scope>NUCLEOTIDE SEQUENCE</scope>
    <source>
        <strain evidence="1">Expedition CK06-06</strain>
    </source>
</reference>